<dbReference type="InterPro" id="IPR036397">
    <property type="entry name" value="RNaseH_sf"/>
</dbReference>
<evidence type="ECO:0000313" key="3">
    <source>
        <dbReference type="Ensembl" id="ENSSANP00000068905.1"/>
    </source>
</evidence>
<dbReference type="Gene3D" id="3.30.420.10">
    <property type="entry name" value="Ribonuclease H-like superfamily/Ribonuclease H"/>
    <property type="match status" value="1"/>
</dbReference>
<dbReference type="SUPFAM" id="SSF53098">
    <property type="entry name" value="Ribonuclease H-like"/>
    <property type="match status" value="1"/>
</dbReference>
<dbReference type="InterPro" id="IPR041588">
    <property type="entry name" value="Integrase_H2C2"/>
</dbReference>
<dbReference type="InterPro" id="IPR012337">
    <property type="entry name" value="RNaseH-like_sf"/>
</dbReference>
<keyword evidence="1" id="KW-0812">Transmembrane</keyword>
<proteinExistence type="predicted"/>
<dbReference type="Gene3D" id="1.10.340.70">
    <property type="match status" value="1"/>
</dbReference>
<organism evidence="3 4">
    <name type="scientific">Sinocyclocheilus anshuiensis</name>
    <dbReference type="NCBI Taxonomy" id="1608454"/>
    <lineage>
        <taxon>Eukaryota</taxon>
        <taxon>Metazoa</taxon>
        <taxon>Chordata</taxon>
        <taxon>Craniata</taxon>
        <taxon>Vertebrata</taxon>
        <taxon>Euteleostomi</taxon>
        <taxon>Actinopterygii</taxon>
        <taxon>Neopterygii</taxon>
        <taxon>Teleostei</taxon>
        <taxon>Ostariophysi</taxon>
        <taxon>Cypriniformes</taxon>
        <taxon>Cyprinidae</taxon>
        <taxon>Cyprininae</taxon>
        <taxon>Sinocyclocheilus</taxon>
    </lineage>
</organism>
<evidence type="ECO:0000256" key="1">
    <source>
        <dbReference type="SAM" id="Phobius"/>
    </source>
</evidence>
<keyword evidence="1" id="KW-0472">Membrane</keyword>
<dbReference type="InterPro" id="IPR052160">
    <property type="entry name" value="Gypsy_RT_Integrase-like"/>
</dbReference>
<feature type="transmembrane region" description="Helical" evidence="1">
    <location>
        <begin position="224"/>
        <end position="240"/>
    </location>
</feature>
<reference evidence="3" key="1">
    <citation type="submission" date="2025-08" db="UniProtKB">
        <authorList>
            <consortium name="Ensembl"/>
        </authorList>
    </citation>
    <scope>IDENTIFICATION</scope>
</reference>
<reference evidence="3" key="2">
    <citation type="submission" date="2025-09" db="UniProtKB">
        <authorList>
            <consortium name="Ensembl"/>
        </authorList>
    </citation>
    <scope>IDENTIFICATION</scope>
</reference>
<sequence length="241" mass="28225">SFYIELQLLLTFFFPIKIDDRLFYVGPSRQYIRLVVLSEEEKRSVLTECHNNPGTGNHSGVRGTQNRVIAGYYWSTIIQDVKEWVRSCHRCQLNDPIKTVVPVLHSIKVKEPWEVLGLDLIGPLPETAHNNKYVLTMTDLYTKWVIAEPMQSKTAAEGFPQQCTGNSCGIYMLMVRMFHLSKLLNNKIKVLQCYLYFTVCSQHLYIMPTNIHRGKLYFYKNTPNYFYVAFFVCFYFCFAFF</sequence>
<dbReference type="Proteomes" id="UP000472260">
    <property type="component" value="Unassembled WGS sequence"/>
</dbReference>
<dbReference type="AlphaFoldDB" id="A0A671QDZ5"/>
<dbReference type="Pfam" id="PF17921">
    <property type="entry name" value="Integrase_H2C2"/>
    <property type="match status" value="1"/>
</dbReference>
<accession>A0A671QDZ5</accession>
<dbReference type="PANTHER" id="PTHR47266">
    <property type="entry name" value="ENDONUCLEASE-RELATED"/>
    <property type="match status" value="1"/>
</dbReference>
<dbReference type="Ensembl" id="ENSSANT00000073252.1">
    <property type="protein sequence ID" value="ENSSANP00000068905.1"/>
    <property type="gene ID" value="ENSSANG00000034359.1"/>
</dbReference>
<name>A0A671QDZ5_9TELE</name>
<keyword evidence="1" id="KW-1133">Transmembrane helix</keyword>
<feature type="domain" description="Integrase zinc-binding" evidence="2">
    <location>
        <begin position="39"/>
        <end position="95"/>
    </location>
</feature>
<dbReference type="GO" id="GO:0003676">
    <property type="term" value="F:nucleic acid binding"/>
    <property type="evidence" value="ECO:0007669"/>
    <property type="project" value="InterPro"/>
</dbReference>
<protein>
    <recommendedName>
        <fullName evidence="2">Integrase zinc-binding domain-containing protein</fullName>
    </recommendedName>
</protein>
<evidence type="ECO:0000313" key="4">
    <source>
        <dbReference type="Proteomes" id="UP000472260"/>
    </source>
</evidence>
<keyword evidence="4" id="KW-1185">Reference proteome</keyword>
<evidence type="ECO:0000259" key="2">
    <source>
        <dbReference type="Pfam" id="PF17921"/>
    </source>
</evidence>